<organism evidence="1 2">
    <name type="scientific">Sporormia fimetaria CBS 119925</name>
    <dbReference type="NCBI Taxonomy" id="1340428"/>
    <lineage>
        <taxon>Eukaryota</taxon>
        <taxon>Fungi</taxon>
        <taxon>Dikarya</taxon>
        <taxon>Ascomycota</taxon>
        <taxon>Pezizomycotina</taxon>
        <taxon>Dothideomycetes</taxon>
        <taxon>Pleosporomycetidae</taxon>
        <taxon>Pleosporales</taxon>
        <taxon>Sporormiaceae</taxon>
        <taxon>Sporormia</taxon>
    </lineage>
</organism>
<evidence type="ECO:0000313" key="2">
    <source>
        <dbReference type="Proteomes" id="UP000799440"/>
    </source>
</evidence>
<dbReference type="EMBL" id="MU006571">
    <property type="protein sequence ID" value="KAF2747915.1"/>
    <property type="molecule type" value="Genomic_DNA"/>
</dbReference>
<sequence>MTYTSSLCQCIARKHASMDLEMLGCWSRATMHLHLSPTRLARLGKDSKPPRRALSYIFLAAASQYNFAILCVLDLHHTQGKRAEALWLAAPASNGSSSCIEAATSSPKLLRHILCPVSRLKSASNTSNAASRQSLGFPFRRTCCPISDHHASEVPVARTINSLTAYREAVKST</sequence>
<gene>
    <name evidence="1" type="ORF">M011DRAFT_43620</name>
</gene>
<dbReference type="AlphaFoldDB" id="A0A6A6VBI6"/>
<protein>
    <submittedName>
        <fullName evidence="1">Uncharacterized protein</fullName>
    </submittedName>
</protein>
<name>A0A6A6VBI6_9PLEO</name>
<dbReference type="Proteomes" id="UP000799440">
    <property type="component" value="Unassembled WGS sequence"/>
</dbReference>
<accession>A0A6A6VBI6</accession>
<reference evidence="1" key="1">
    <citation type="journal article" date="2020" name="Stud. Mycol.">
        <title>101 Dothideomycetes genomes: a test case for predicting lifestyles and emergence of pathogens.</title>
        <authorList>
            <person name="Haridas S."/>
            <person name="Albert R."/>
            <person name="Binder M."/>
            <person name="Bloem J."/>
            <person name="Labutti K."/>
            <person name="Salamov A."/>
            <person name="Andreopoulos B."/>
            <person name="Baker S."/>
            <person name="Barry K."/>
            <person name="Bills G."/>
            <person name="Bluhm B."/>
            <person name="Cannon C."/>
            <person name="Castanera R."/>
            <person name="Culley D."/>
            <person name="Daum C."/>
            <person name="Ezra D."/>
            <person name="Gonzalez J."/>
            <person name="Henrissat B."/>
            <person name="Kuo A."/>
            <person name="Liang C."/>
            <person name="Lipzen A."/>
            <person name="Lutzoni F."/>
            <person name="Magnuson J."/>
            <person name="Mondo S."/>
            <person name="Nolan M."/>
            <person name="Ohm R."/>
            <person name="Pangilinan J."/>
            <person name="Park H.-J."/>
            <person name="Ramirez L."/>
            <person name="Alfaro M."/>
            <person name="Sun H."/>
            <person name="Tritt A."/>
            <person name="Yoshinaga Y."/>
            <person name="Zwiers L.-H."/>
            <person name="Turgeon B."/>
            <person name="Goodwin S."/>
            <person name="Spatafora J."/>
            <person name="Crous P."/>
            <person name="Grigoriev I."/>
        </authorList>
    </citation>
    <scope>NUCLEOTIDE SEQUENCE</scope>
    <source>
        <strain evidence="1">CBS 119925</strain>
    </source>
</reference>
<keyword evidence="2" id="KW-1185">Reference proteome</keyword>
<proteinExistence type="predicted"/>
<evidence type="ECO:0000313" key="1">
    <source>
        <dbReference type="EMBL" id="KAF2747915.1"/>
    </source>
</evidence>